<evidence type="ECO:0000256" key="1">
    <source>
        <dbReference type="SAM" id="Phobius"/>
    </source>
</evidence>
<keyword evidence="3" id="KW-1185">Reference proteome</keyword>
<comment type="caution">
    <text evidence="2">The sequence shown here is derived from an EMBL/GenBank/DDBJ whole genome shotgun (WGS) entry which is preliminary data.</text>
</comment>
<keyword evidence="1" id="KW-0812">Transmembrane</keyword>
<feature type="transmembrane region" description="Helical" evidence="1">
    <location>
        <begin position="38"/>
        <end position="58"/>
    </location>
</feature>
<reference evidence="3" key="1">
    <citation type="submission" date="2019-02" db="EMBL/GenBank/DDBJ databases">
        <title>Draft genome sequence of Enterococcus sp. Gos25-1.</title>
        <authorList>
            <person name="Tanaka N."/>
            <person name="Shiwa Y."/>
            <person name="Fujita N."/>
        </authorList>
    </citation>
    <scope>NUCLEOTIDE SEQUENCE [LARGE SCALE GENOMIC DNA]</scope>
    <source>
        <strain evidence="3">Gos25-1</strain>
    </source>
</reference>
<evidence type="ECO:0000313" key="3">
    <source>
        <dbReference type="Proteomes" id="UP000290567"/>
    </source>
</evidence>
<sequence length="130" mass="14897">MKRLMLFLLGPSLLLFSYESLSSYLEYQLQRTYTPTDFYVLVLMIGPLTVFMGTILLLFGWLPVRHTARLLLLAWCLLLTAGIAAYYLFHVEVPHVIAAFLQDLPGLTGVYWGTFLYTLTKDRSSKPKVE</sequence>
<dbReference type="EMBL" id="BJCC01000013">
    <property type="protein sequence ID" value="GCF93903.1"/>
    <property type="molecule type" value="Genomic_DNA"/>
</dbReference>
<feature type="transmembrane region" description="Helical" evidence="1">
    <location>
        <begin position="95"/>
        <end position="119"/>
    </location>
</feature>
<accession>A0A4P5PKP2</accession>
<proteinExistence type="predicted"/>
<dbReference type="Proteomes" id="UP000290567">
    <property type="component" value="Unassembled WGS sequence"/>
</dbReference>
<organism evidence="2 3">
    <name type="scientific">Enterococcus florum</name>
    <dbReference type="NCBI Taxonomy" id="2480627"/>
    <lineage>
        <taxon>Bacteria</taxon>
        <taxon>Bacillati</taxon>
        <taxon>Bacillota</taxon>
        <taxon>Bacilli</taxon>
        <taxon>Lactobacillales</taxon>
        <taxon>Enterococcaceae</taxon>
        <taxon>Enterococcus</taxon>
    </lineage>
</organism>
<evidence type="ECO:0000313" key="2">
    <source>
        <dbReference type="EMBL" id="GCF93903.1"/>
    </source>
</evidence>
<feature type="transmembrane region" description="Helical" evidence="1">
    <location>
        <begin position="70"/>
        <end position="89"/>
    </location>
</feature>
<keyword evidence="1" id="KW-1133">Transmembrane helix</keyword>
<dbReference type="AlphaFoldDB" id="A0A4P5PKP2"/>
<protein>
    <submittedName>
        <fullName evidence="2">Uncharacterized protein</fullName>
    </submittedName>
</protein>
<keyword evidence="1" id="KW-0472">Membrane</keyword>
<dbReference type="RefSeq" id="WP_146622337.1">
    <property type="nucleotide sequence ID" value="NZ_BJCC01000013.1"/>
</dbReference>
<gene>
    <name evidence="2" type="ORF">NRIC_17940</name>
</gene>
<name>A0A4P5PKP2_9ENTE</name>